<reference evidence="9 10" key="1">
    <citation type="submission" date="2019-02" db="EMBL/GenBank/DDBJ databases">
        <title>Draft genome sequences of novel Actinobacteria.</title>
        <authorList>
            <person name="Sahin N."/>
            <person name="Ay H."/>
            <person name="Saygin H."/>
        </authorList>
    </citation>
    <scope>NUCLEOTIDE SEQUENCE [LARGE SCALE GENOMIC DNA]</scope>
    <source>
        <strain evidence="9 10">KC603</strain>
    </source>
</reference>
<evidence type="ECO:0000256" key="6">
    <source>
        <dbReference type="PIRSR" id="PIRSR602129-50"/>
    </source>
</evidence>
<keyword evidence="9" id="KW-0808">Transferase</keyword>
<keyword evidence="10" id="KW-1185">Reference proteome</keyword>
<dbReference type="InterPro" id="IPR015422">
    <property type="entry name" value="PyrdxlP-dep_Trfase_small"/>
</dbReference>
<keyword evidence="5 7" id="KW-0456">Lyase</keyword>
<comment type="cofactor">
    <cofactor evidence="1 6 7">
        <name>pyridoxal 5'-phosphate</name>
        <dbReference type="ChEBI" id="CHEBI:597326"/>
    </cofactor>
</comment>
<evidence type="ECO:0000256" key="2">
    <source>
        <dbReference type="ARBA" id="ARBA00009533"/>
    </source>
</evidence>
<evidence type="ECO:0000313" key="9">
    <source>
        <dbReference type="EMBL" id="TDC53581.1"/>
    </source>
</evidence>
<dbReference type="Proteomes" id="UP000295621">
    <property type="component" value="Unassembled WGS sequence"/>
</dbReference>
<organism evidence="9 10">
    <name type="scientific">Jiangella ureilytica</name>
    <dbReference type="NCBI Taxonomy" id="2530374"/>
    <lineage>
        <taxon>Bacteria</taxon>
        <taxon>Bacillati</taxon>
        <taxon>Actinomycetota</taxon>
        <taxon>Actinomycetes</taxon>
        <taxon>Jiangellales</taxon>
        <taxon>Jiangellaceae</taxon>
        <taxon>Jiangella</taxon>
    </lineage>
</organism>
<dbReference type="PRINTS" id="PR00800">
    <property type="entry name" value="YHDCRBOXLASE"/>
</dbReference>
<keyword evidence="3" id="KW-0210">Decarboxylase</keyword>
<proteinExistence type="inferred from homology"/>
<evidence type="ECO:0000256" key="3">
    <source>
        <dbReference type="ARBA" id="ARBA00022793"/>
    </source>
</evidence>
<evidence type="ECO:0000256" key="5">
    <source>
        <dbReference type="ARBA" id="ARBA00023239"/>
    </source>
</evidence>
<comment type="similarity">
    <text evidence="2 7">Belongs to the group II decarboxylase family.</text>
</comment>
<evidence type="ECO:0000256" key="1">
    <source>
        <dbReference type="ARBA" id="ARBA00001933"/>
    </source>
</evidence>
<name>A0A4R4RU27_9ACTN</name>
<dbReference type="EMBL" id="SMKL01000008">
    <property type="protein sequence ID" value="TDC53581.1"/>
    <property type="molecule type" value="Genomic_DNA"/>
</dbReference>
<evidence type="ECO:0000256" key="8">
    <source>
        <dbReference type="SAM" id="MobiDB-lite"/>
    </source>
</evidence>
<dbReference type="PANTHER" id="PTHR45677:SF8">
    <property type="entry name" value="CYSTEINE SULFINIC ACID DECARBOXYLASE"/>
    <property type="match status" value="1"/>
</dbReference>
<dbReference type="InterPro" id="IPR015424">
    <property type="entry name" value="PyrdxlP-dep_Trfase"/>
</dbReference>
<dbReference type="Gene3D" id="3.90.1150.10">
    <property type="entry name" value="Aspartate Aminotransferase, domain 1"/>
    <property type="match status" value="1"/>
</dbReference>
<dbReference type="PROSITE" id="PS00392">
    <property type="entry name" value="DDC_GAD_HDC_YDC"/>
    <property type="match status" value="1"/>
</dbReference>
<dbReference type="InterPro" id="IPR010977">
    <property type="entry name" value="Aromatic_deC"/>
</dbReference>
<dbReference type="InterPro" id="IPR002129">
    <property type="entry name" value="PyrdxlP-dep_de-COase"/>
</dbReference>
<dbReference type="GO" id="GO:0004058">
    <property type="term" value="F:aromatic-L-amino-acid decarboxylase activity"/>
    <property type="evidence" value="ECO:0007669"/>
    <property type="project" value="UniProtKB-ARBA"/>
</dbReference>
<dbReference type="OrthoDB" id="3335676at2"/>
<protein>
    <submittedName>
        <fullName evidence="9">Aminotransferase class V-fold PLP-dependent enzyme</fullName>
    </submittedName>
</protein>
<feature type="region of interest" description="Disordered" evidence="8">
    <location>
        <begin position="495"/>
        <end position="516"/>
    </location>
</feature>
<comment type="caution">
    <text evidence="9">The sequence shown here is derived from an EMBL/GenBank/DDBJ whole genome shotgun (WGS) entry which is preliminary data.</text>
</comment>
<evidence type="ECO:0000313" key="10">
    <source>
        <dbReference type="Proteomes" id="UP000295621"/>
    </source>
</evidence>
<sequence>MTPSPGPLFLDGSPASHEALRAAVAQVLDVLTATYGPAGDHRPFPTVGPARLRETAAAIEPLPDDPEPLGEVLADVGRTVLAHGARVTDPWCAAHLHPPTLLTAAATELAIAATNQSMDSYDQAPMATYVEDRLVTRVAELIGLPATASGVLTSGGTASNLLGLLLARDHAAGGANLSGLPAGAGRWRILASAGAHVSVRQAAAVLGLGRDAVVAVPTDDDGRMDLSALDRTLDQLRQTRAVPIAVVGTAGTTDTGAVDPLAALADRAAAIGAWFHVDAAVGSALVLSDRLRPLVAGLERADSITADLHKLWWQPIGASALLVRDAAMLGSVREPADYLNRTEDDDVLNLVDRSLDTSRRFDALKILVSLRATGRRRLAGLVEHLVDLAAKAGEAVRRHPGLELVAPPQTVTVLFRCRPDGVDDSLLDRLNVEVQRLLLASGRAVVGRTRYRGSVVLKITFTNPLTSHDDVAGLLAAIAAEASAGFEEAAEAARAAPAATAGRRSRRVVGRDRTPT</sequence>
<keyword evidence="4 6" id="KW-0663">Pyridoxal phosphate</keyword>
<dbReference type="GO" id="GO:0030170">
    <property type="term" value="F:pyridoxal phosphate binding"/>
    <property type="evidence" value="ECO:0007669"/>
    <property type="project" value="InterPro"/>
</dbReference>
<dbReference type="Pfam" id="PF00282">
    <property type="entry name" value="Pyridoxal_deC"/>
    <property type="match status" value="1"/>
</dbReference>
<dbReference type="RefSeq" id="WP_131980055.1">
    <property type="nucleotide sequence ID" value="NZ_SMKL01000008.1"/>
</dbReference>
<feature type="modified residue" description="N6-(pyridoxal phosphate)lysine" evidence="6">
    <location>
        <position position="310"/>
    </location>
</feature>
<evidence type="ECO:0000256" key="7">
    <source>
        <dbReference type="RuleBase" id="RU000382"/>
    </source>
</evidence>
<dbReference type="InterPro" id="IPR021115">
    <property type="entry name" value="Pyridoxal-P_BS"/>
</dbReference>
<dbReference type="Gene3D" id="3.90.1150.170">
    <property type="match status" value="1"/>
</dbReference>
<dbReference type="GO" id="GO:0008483">
    <property type="term" value="F:transaminase activity"/>
    <property type="evidence" value="ECO:0007669"/>
    <property type="project" value="UniProtKB-KW"/>
</dbReference>
<dbReference type="GO" id="GO:0006520">
    <property type="term" value="P:amino acid metabolic process"/>
    <property type="evidence" value="ECO:0007669"/>
    <property type="project" value="InterPro"/>
</dbReference>
<dbReference type="InterPro" id="IPR015421">
    <property type="entry name" value="PyrdxlP-dep_Trfase_major"/>
</dbReference>
<dbReference type="SUPFAM" id="SSF53383">
    <property type="entry name" value="PLP-dependent transferases"/>
    <property type="match status" value="1"/>
</dbReference>
<dbReference type="GO" id="GO:0019752">
    <property type="term" value="P:carboxylic acid metabolic process"/>
    <property type="evidence" value="ECO:0007669"/>
    <property type="project" value="InterPro"/>
</dbReference>
<dbReference type="PANTHER" id="PTHR45677">
    <property type="entry name" value="GLUTAMATE DECARBOXYLASE-RELATED"/>
    <property type="match status" value="1"/>
</dbReference>
<gene>
    <name evidence="9" type="ORF">E1212_05245</name>
</gene>
<accession>A0A4R4RU27</accession>
<dbReference type="AlphaFoldDB" id="A0A4R4RU27"/>
<evidence type="ECO:0000256" key="4">
    <source>
        <dbReference type="ARBA" id="ARBA00022898"/>
    </source>
</evidence>
<dbReference type="Gene3D" id="3.40.640.10">
    <property type="entry name" value="Type I PLP-dependent aspartate aminotransferase-like (Major domain)"/>
    <property type="match status" value="1"/>
</dbReference>
<dbReference type="GO" id="GO:0005737">
    <property type="term" value="C:cytoplasm"/>
    <property type="evidence" value="ECO:0007669"/>
    <property type="project" value="TreeGrafter"/>
</dbReference>
<keyword evidence="9" id="KW-0032">Aminotransferase</keyword>